<dbReference type="PANTHER" id="PTHR37953:SF1">
    <property type="entry name" value="UPF0127 PROTEIN MJ1496"/>
    <property type="match status" value="1"/>
</dbReference>
<dbReference type="Proteomes" id="UP000242660">
    <property type="component" value="Unassembled WGS sequence"/>
</dbReference>
<reference evidence="1 2" key="1">
    <citation type="journal article" date="2017" name="Front. Microbiol.">
        <title>Genome of Ca. Pandoraea novymonadis, an Endosymbiotic Bacterium of the Trypanosomatid Novymonas esmeraldas.</title>
        <authorList>
            <person name="Kostygov A.Y."/>
            <person name="Butenko A."/>
            <person name="Nenarokova A."/>
            <person name="Tashyreva D."/>
            <person name="Flegontov P."/>
            <person name="Lukes J."/>
            <person name="Yurchenko V."/>
        </authorList>
    </citation>
    <scope>NUCLEOTIDE SEQUENCE [LARGE SCALE GENOMIC DNA]</scope>
    <source>
        <strain evidence="1 2">E262</strain>
    </source>
</reference>
<dbReference type="PANTHER" id="PTHR37953">
    <property type="entry name" value="UPF0127 PROTEIN MJ1496"/>
    <property type="match status" value="1"/>
</dbReference>
<dbReference type="Gene3D" id="2.60.120.1140">
    <property type="entry name" value="Protein of unknown function DUF192"/>
    <property type="match status" value="1"/>
</dbReference>
<comment type="caution">
    <text evidence="1">The sequence shown here is derived from an EMBL/GenBank/DDBJ whole genome shotgun (WGS) entry which is preliminary data.</text>
</comment>
<evidence type="ECO:0000313" key="1">
    <source>
        <dbReference type="EMBL" id="PSB91825.1"/>
    </source>
</evidence>
<dbReference type="Pfam" id="PF02643">
    <property type="entry name" value="DUF192"/>
    <property type="match status" value="1"/>
</dbReference>
<organism evidence="1 2">
    <name type="scientific">Candidatus Pandoraea novymonadis</name>
    <dbReference type="NCBI Taxonomy" id="1808959"/>
    <lineage>
        <taxon>Bacteria</taxon>
        <taxon>Pseudomonadati</taxon>
        <taxon>Pseudomonadota</taxon>
        <taxon>Betaproteobacteria</taxon>
        <taxon>Burkholderiales</taxon>
        <taxon>Burkholderiaceae</taxon>
        <taxon>Pandoraea</taxon>
    </lineage>
</organism>
<dbReference type="EMBL" id="MUHY01000001">
    <property type="protein sequence ID" value="PSB91825.1"/>
    <property type="molecule type" value="Genomic_DNA"/>
</dbReference>
<sequence length="172" mass="19466">MSRHFSTLLIVNDSAFAIFSILLAILPLHAAGETNIYSALPVIQLSADFFLIRTEVAANKSAREQGLMHRTILPENQGMLFIFEKRNYHCFWMKNTMLPLSIGFLDDDGTILNIEEMIPKTQNTHCPHKPILYALEMNQGWFRNKGIHPGKKITGLPAHAIKTHASKTHVYP</sequence>
<proteinExistence type="predicted"/>
<name>A0ABX5FDP1_9BURK</name>
<keyword evidence="2" id="KW-1185">Reference proteome</keyword>
<accession>A0ABX5FDP1</accession>
<dbReference type="RefSeq" id="WP_106181687.1">
    <property type="nucleotide sequence ID" value="NZ_MUHY01000001.1"/>
</dbReference>
<dbReference type="InterPro" id="IPR038695">
    <property type="entry name" value="Saro_0823-like_sf"/>
</dbReference>
<dbReference type="InterPro" id="IPR003795">
    <property type="entry name" value="DUF192"/>
</dbReference>
<protein>
    <recommendedName>
        <fullName evidence="3">DUF192 domain-containing protein</fullName>
    </recommendedName>
</protein>
<evidence type="ECO:0008006" key="3">
    <source>
        <dbReference type="Google" id="ProtNLM"/>
    </source>
</evidence>
<gene>
    <name evidence="1" type="ORF">BZL35_00039</name>
</gene>
<evidence type="ECO:0000313" key="2">
    <source>
        <dbReference type="Proteomes" id="UP000242660"/>
    </source>
</evidence>